<sequence length="237" mass="25610">MVDRVLRITAVLLGVAAGVYLLRYILLVINRSVLLNSVLAATAVLLGLIISVAALAAVITCWVVMARWLIARRAAVFAHQGTADPRPTSALWFGCVVPLVNLFWAPVYVIETATAEGHYTRMRKPILVWWVLWGLSALVATFSVATLFSYRWFGVSVNHSAQAVADNTIAMICGYLIAMAAVLATTRVWRGFEAKPVERSAHRWVVVAAEGAAPETATPTDTEVAPPVETSGREPAA</sequence>
<feature type="transmembrane region" description="Helical" evidence="2">
    <location>
        <begin position="168"/>
        <end position="189"/>
    </location>
</feature>
<proteinExistence type="predicted"/>
<dbReference type="Proteomes" id="UP000466931">
    <property type="component" value="Chromosome"/>
</dbReference>
<evidence type="ECO:0000313" key="5">
    <source>
        <dbReference type="Proteomes" id="UP000466931"/>
    </source>
</evidence>
<keyword evidence="2" id="KW-0472">Membrane</keyword>
<reference evidence="4" key="1">
    <citation type="journal article" date="2019" name="Emerg. Microbes Infect.">
        <title>Comprehensive subspecies identification of 175 nontuberculous mycobacteria species based on 7547 genomic profiles.</title>
        <authorList>
            <person name="Matsumoto Y."/>
            <person name="Kinjo T."/>
            <person name="Motooka D."/>
            <person name="Nabeya D."/>
            <person name="Jung N."/>
            <person name="Uechi K."/>
            <person name="Horii T."/>
            <person name="Iida T."/>
            <person name="Fujita J."/>
            <person name="Nakamura S."/>
        </authorList>
    </citation>
    <scope>NUCLEOTIDE SEQUENCE [LARGE SCALE GENOMIC DNA]</scope>
    <source>
        <strain evidence="4">JCM 13671</strain>
    </source>
</reference>
<feature type="transmembrane region" description="Helical" evidence="2">
    <location>
        <begin position="6"/>
        <end position="26"/>
    </location>
</feature>
<keyword evidence="5" id="KW-1185">Reference proteome</keyword>
<feature type="transmembrane region" description="Helical" evidence="2">
    <location>
        <begin position="38"/>
        <end position="70"/>
    </location>
</feature>
<dbReference type="InterPro" id="IPR025565">
    <property type="entry name" value="DUF4328"/>
</dbReference>
<dbReference type="AlphaFoldDB" id="A0A7I7Y6K8"/>
<name>A0A7I7Y6K8_9MYCO</name>
<dbReference type="Pfam" id="PF14219">
    <property type="entry name" value="DUF4328"/>
    <property type="match status" value="1"/>
</dbReference>
<evidence type="ECO:0000256" key="1">
    <source>
        <dbReference type="SAM" id="MobiDB-lite"/>
    </source>
</evidence>
<evidence type="ECO:0000259" key="3">
    <source>
        <dbReference type="Pfam" id="PF14219"/>
    </source>
</evidence>
<feature type="region of interest" description="Disordered" evidence="1">
    <location>
        <begin position="212"/>
        <end position="237"/>
    </location>
</feature>
<gene>
    <name evidence="4" type="ORF">MCNF_52570</name>
</gene>
<accession>A0A7I7Y6K8</accession>
<feature type="domain" description="DUF4328" evidence="3">
    <location>
        <begin position="32"/>
        <end position="193"/>
    </location>
</feature>
<reference evidence="4" key="2">
    <citation type="submission" date="2020-02" db="EMBL/GenBank/DDBJ databases">
        <authorList>
            <person name="Matsumoto Y."/>
            <person name="Motooka D."/>
            <person name="Nakamura S."/>
        </authorList>
    </citation>
    <scope>NUCLEOTIDE SEQUENCE</scope>
    <source>
        <strain evidence="4">JCM 13671</strain>
    </source>
</reference>
<evidence type="ECO:0000256" key="2">
    <source>
        <dbReference type="SAM" id="Phobius"/>
    </source>
</evidence>
<keyword evidence="2" id="KW-1133">Transmembrane helix</keyword>
<feature type="compositionally biased region" description="Low complexity" evidence="1">
    <location>
        <begin position="212"/>
        <end position="230"/>
    </location>
</feature>
<dbReference type="EMBL" id="AP022612">
    <property type="protein sequence ID" value="BBZ36652.1"/>
    <property type="molecule type" value="Genomic_DNA"/>
</dbReference>
<protein>
    <recommendedName>
        <fullName evidence="3">DUF4328 domain-containing protein</fullName>
    </recommendedName>
</protein>
<organism evidence="4 5">
    <name type="scientific">Mycolicibacterium confluentis</name>
    <dbReference type="NCBI Taxonomy" id="28047"/>
    <lineage>
        <taxon>Bacteria</taxon>
        <taxon>Bacillati</taxon>
        <taxon>Actinomycetota</taxon>
        <taxon>Actinomycetes</taxon>
        <taxon>Mycobacteriales</taxon>
        <taxon>Mycobacteriaceae</taxon>
        <taxon>Mycolicibacterium</taxon>
    </lineage>
</organism>
<keyword evidence="2" id="KW-0812">Transmembrane</keyword>
<evidence type="ECO:0000313" key="4">
    <source>
        <dbReference type="EMBL" id="BBZ36652.1"/>
    </source>
</evidence>
<feature type="transmembrane region" description="Helical" evidence="2">
    <location>
        <begin position="126"/>
        <end position="148"/>
    </location>
</feature>